<dbReference type="OMA" id="NGGYLEH"/>
<reference evidence="16" key="5">
    <citation type="submission" date="2016-10" db="EMBL/GenBank/DDBJ databases">
        <authorList>
            <person name="Varghese N."/>
            <person name="Submissions S."/>
        </authorList>
    </citation>
    <scope>NUCLEOTIDE SEQUENCE [LARGE SCALE GENOMIC DNA]</scope>
    <source>
        <strain evidence="16">LMG 15572</strain>
    </source>
</reference>
<dbReference type="RefSeq" id="WP_009855037.1">
    <property type="nucleotide sequence ID" value="NZ_CP054015.1"/>
</dbReference>
<reference evidence="13 14" key="3">
    <citation type="submission" date="2016-01" db="EMBL/GenBank/DDBJ databases">
        <title>Highly variable Streptococcus oralis are common among viridans streptococci isolated from primates.</title>
        <authorList>
            <person name="Denapaite D."/>
            <person name="Rieger M."/>
            <person name="Koendgen S."/>
            <person name="Brueckner R."/>
            <person name="Ochigava I."/>
            <person name="Kappeler P."/>
            <person name="Maetz-Rensing K."/>
            <person name="Leendertz F."/>
            <person name="Hakenbeck R."/>
        </authorList>
    </citation>
    <scope>NUCLEOTIDE SEQUENCE [LARGE SCALE GENOMIC DNA]</scope>
    <source>
        <strain evidence="8 13">DD02</strain>
        <strain evidence="9 14">DD03</strain>
    </source>
</reference>
<evidence type="ECO:0000256" key="3">
    <source>
        <dbReference type="ARBA" id="ARBA00023125"/>
    </source>
</evidence>
<dbReference type="SUPFAM" id="SSF46785">
    <property type="entry name" value="Winged helix' DNA-binding domain"/>
    <property type="match status" value="1"/>
</dbReference>
<keyword evidence="3 10" id="KW-0238">DNA-binding</keyword>
<evidence type="ECO:0000259" key="5">
    <source>
        <dbReference type="PROSITE" id="PS50931"/>
    </source>
</evidence>
<dbReference type="EMBL" id="FOGM01000025">
    <property type="protein sequence ID" value="SES22242.1"/>
    <property type="molecule type" value="Genomic_DNA"/>
</dbReference>
<evidence type="ECO:0000259" key="6">
    <source>
        <dbReference type="PROSITE" id="PS51138"/>
    </source>
</evidence>
<gene>
    <name evidence="7" type="ORF">BN963_SGAL_00298</name>
    <name evidence="10" type="ORF">SAMN04487840_1255</name>
    <name evidence="11" type="ORF">SAMN05660328_10668</name>
    <name evidence="8" type="ORF">SGADD02_00148</name>
    <name evidence="9" type="ORF">SGADD03_00536</name>
</gene>
<evidence type="ECO:0000313" key="7">
    <source>
        <dbReference type="EMBL" id="CDO17118.1"/>
    </source>
</evidence>
<keyword evidence="16" id="KW-1185">Reference proteome</keyword>
<evidence type="ECO:0000313" key="15">
    <source>
        <dbReference type="Proteomes" id="UP000182712"/>
    </source>
</evidence>
<dbReference type="Proteomes" id="UP000071927">
    <property type="component" value="Unassembled WGS sequence"/>
</dbReference>
<evidence type="ECO:0000313" key="13">
    <source>
        <dbReference type="Proteomes" id="UP000070198"/>
    </source>
</evidence>
<dbReference type="EMBL" id="LQXV01000138">
    <property type="protein sequence ID" value="KXU09681.1"/>
    <property type="molecule type" value="Genomic_DNA"/>
</dbReference>
<accession>A0A060RFW2</accession>
<dbReference type="InterPro" id="IPR036388">
    <property type="entry name" value="WH-like_DNA-bd_sf"/>
</dbReference>
<dbReference type="GO" id="GO:0003677">
    <property type="term" value="F:DNA binding"/>
    <property type="evidence" value="ECO:0007669"/>
    <property type="project" value="UniProtKB-KW"/>
</dbReference>
<reference evidence="7 12" key="2">
    <citation type="submission" date="2014-05" db="EMBL/GenBank/DDBJ databases">
        <title>Genome sequence of Streptococcus gallolyticus.</title>
        <authorList>
            <person name="Del Campo R."/>
        </authorList>
    </citation>
    <scope>NUCLEOTIDE SEQUENCE [LARGE SCALE GENOMIC DNA]</scope>
    <source>
        <strain evidence="7 12">LMG17956</strain>
    </source>
</reference>
<dbReference type="Proteomes" id="UP000183629">
    <property type="component" value="Unassembled WGS sequence"/>
</dbReference>
<evidence type="ECO:0000256" key="2">
    <source>
        <dbReference type="ARBA" id="ARBA00023015"/>
    </source>
</evidence>
<keyword evidence="2" id="KW-0805">Transcription regulation</keyword>
<dbReference type="Proteomes" id="UP000027584">
    <property type="component" value="Unassembled WGS sequence"/>
</dbReference>
<dbReference type="Pfam" id="PF03466">
    <property type="entry name" value="LysR_substrate"/>
    <property type="match status" value="1"/>
</dbReference>
<dbReference type="InterPro" id="IPR005119">
    <property type="entry name" value="LysR_subst-bd"/>
</dbReference>
<dbReference type="InterPro" id="IPR005491">
    <property type="entry name" value="ENT_dom"/>
</dbReference>
<feature type="domain" description="ENT" evidence="6">
    <location>
        <begin position="6"/>
        <end position="94"/>
    </location>
</feature>
<dbReference type="GO" id="GO:0003700">
    <property type="term" value="F:DNA-binding transcription factor activity"/>
    <property type="evidence" value="ECO:0007669"/>
    <property type="project" value="InterPro"/>
</dbReference>
<dbReference type="EMBL" id="FPBN01000006">
    <property type="protein sequence ID" value="SFU76629.1"/>
    <property type="molecule type" value="Genomic_DNA"/>
</dbReference>
<evidence type="ECO:0000313" key="11">
    <source>
        <dbReference type="EMBL" id="SFU76629.1"/>
    </source>
</evidence>
<evidence type="ECO:0000313" key="16">
    <source>
        <dbReference type="Proteomes" id="UP000183629"/>
    </source>
</evidence>
<dbReference type="PRINTS" id="PR00039">
    <property type="entry name" value="HTHLYSR"/>
</dbReference>
<evidence type="ECO:0000313" key="12">
    <source>
        <dbReference type="Proteomes" id="UP000027584"/>
    </source>
</evidence>
<dbReference type="Gene3D" id="1.10.10.10">
    <property type="entry name" value="Winged helix-like DNA-binding domain superfamily/Winged helix DNA-binding domain"/>
    <property type="match status" value="1"/>
</dbReference>
<dbReference type="InterPro" id="IPR050950">
    <property type="entry name" value="HTH-type_LysR_regulators"/>
</dbReference>
<organism evidence="7 12">
    <name type="scientific">Streptococcus gallolyticus</name>
    <dbReference type="NCBI Taxonomy" id="315405"/>
    <lineage>
        <taxon>Bacteria</taxon>
        <taxon>Bacillati</taxon>
        <taxon>Bacillota</taxon>
        <taxon>Bacilli</taxon>
        <taxon>Lactobacillales</taxon>
        <taxon>Streptococcaceae</taxon>
        <taxon>Streptococcus</taxon>
    </lineage>
</organism>
<dbReference type="PROSITE" id="PS50931">
    <property type="entry name" value="HTH_LYSR"/>
    <property type="match status" value="1"/>
</dbReference>
<dbReference type="InterPro" id="IPR036390">
    <property type="entry name" value="WH_DNA-bd_sf"/>
</dbReference>
<proteinExistence type="inferred from homology"/>
<reference evidence="7 12" key="1">
    <citation type="submission" date="2014-02" db="EMBL/GenBank/DDBJ databases">
        <authorList>
            <person name="Manrique M."/>
        </authorList>
    </citation>
    <scope>NUCLEOTIDE SEQUENCE [LARGE SCALE GENOMIC DNA]</scope>
    <source>
        <strain evidence="7 12">LMG17956</strain>
    </source>
</reference>
<feature type="domain" description="HTH lysR-type" evidence="5">
    <location>
        <begin position="1"/>
        <end position="60"/>
    </location>
</feature>
<evidence type="ECO:0000313" key="14">
    <source>
        <dbReference type="Proteomes" id="UP000071927"/>
    </source>
</evidence>
<evidence type="ECO:0000313" key="8">
    <source>
        <dbReference type="EMBL" id="KXT73506.1"/>
    </source>
</evidence>
<evidence type="ECO:0000313" key="10">
    <source>
        <dbReference type="EMBL" id="SES22242.1"/>
    </source>
</evidence>
<comment type="similarity">
    <text evidence="1">Belongs to the LysR transcriptional regulatory family.</text>
</comment>
<dbReference type="Proteomes" id="UP000182712">
    <property type="component" value="Unassembled WGS sequence"/>
</dbReference>
<protein>
    <submittedName>
        <fullName evidence="10">DNA-binding transcriptional regulator, LysR family</fullName>
    </submittedName>
    <submittedName>
        <fullName evidence="8">Malolactic regulator</fullName>
    </submittedName>
    <submittedName>
        <fullName evidence="7">Putative malolactic fermentation system transcrip tional regulator</fullName>
    </submittedName>
</protein>
<dbReference type="Proteomes" id="UP000070198">
    <property type="component" value="Unassembled WGS sequence"/>
</dbReference>
<dbReference type="PROSITE" id="PS51138">
    <property type="entry name" value="ENT"/>
    <property type="match status" value="1"/>
</dbReference>
<dbReference type="PATRIC" id="fig|315405.11.peg.166"/>
<keyword evidence="4" id="KW-0804">Transcription</keyword>
<dbReference type="AlphaFoldDB" id="A0A060RFW2"/>
<reference evidence="10 15" key="4">
    <citation type="submission" date="2016-10" db="EMBL/GenBank/DDBJ databases">
        <authorList>
            <person name="de Groot N.N."/>
        </authorList>
    </citation>
    <scope>NUCLEOTIDE SEQUENCE [LARGE SCALE GENOMIC DNA]</scope>
    <source>
        <strain evidence="11">LMG 15572</strain>
        <strain evidence="10 15">VTM2R47</strain>
    </source>
</reference>
<evidence type="ECO:0000256" key="1">
    <source>
        <dbReference type="ARBA" id="ARBA00009437"/>
    </source>
</evidence>
<dbReference type="Pfam" id="PF00126">
    <property type="entry name" value="HTH_1"/>
    <property type="match status" value="1"/>
</dbReference>
<dbReference type="EMBL" id="CCBC010000051">
    <property type="protein sequence ID" value="CDO17118.1"/>
    <property type="molecule type" value="Genomic_DNA"/>
</dbReference>
<dbReference type="GO" id="GO:0005829">
    <property type="term" value="C:cytosol"/>
    <property type="evidence" value="ECO:0007669"/>
    <property type="project" value="TreeGrafter"/>
</dbReference>
<dbReference type="EMBL" id="LQOF01000020">
    <property type="protein sequence ID" value="KXT73506.1"/>
    <property type="molecule type" value="Genomic_DNA"/>
</dbReference>
<dbReference type="SUPFAM" id="SSF53850">
    <property type="entry name" value="Periplasmic binding protein-like II"/>
    <property type="match status" value="1"/>
</dbReference>
<dbReference type="PANTHER" id="PTHR30419">
    <property type="entry name" value="HTH-TYPE TRANSCRIPTIONAL REGULATOR YBHD"/>
    <property type="match status" value="1"/>
</dbReference>
<name>A0A060RFW2_9STRE</name>
<dbReference type="Gene3D" id="3.40.190.290">
    <property type="match status" value="1"/>
</dbReference>
<evidence type="ECO:0000256" key="4">
    <source>
        <dbReference type="ARBA" id="ARBA00023163"/>
    </source>
</evidence>
<dbReference type="GeneID" id="57920802"/>
<evidence type="ECO:0000313" key="9">
    <source>
        <dbReference type="EMBL" id="KXU09681.1"/>
    </source>
</evidence>
<dbReference type="InterPro" id="IPR000847">
    <property type="entry name" value="LysR_HTH_N"/>
</dbReference>
<dbReference type="PANTHER" id="PTHR30419:SF8">
    <property type="entry name" value="NITROGEN ASSIMILATION TRANSCRIPTIONAL ACTIVATOR-RELATED"/>
    <property type="match status" value="1"/>
</dbReference>
<sequence>MNLRDLEYFYQLAKLKSYTAAAQYFQVSQPTITYAIKRLEKELGCDLVIKDPSHRSAALTLQGDIFQSHVEDVLLQIKTAVNEVHQSLNPMMAVGLPPIICNYLLTELLHKNESIAPFSQVKAVRGGSNSLMMKLLDGQLDFSLLGSLAPLKNDQLIIHPLFKKDFYVVLSPKHPLANQKELSFQDILYEKFILLDEHNIHLTAFNQLNHRYHDQASILFKIDDVSVIKQMVAENMGISLLSDIALTSGSDQLVKVPLAEQDRISFYVSYAHSRHAILSKEAKDLVRLIEKIS</sequence>